<proteinExistence type="predicted"/>
<dbReference type="Proteomes" id="UP000492821">
    <property type="component" value="Unassembled WGS sequence"/>
</dbReference>
<accession>A0A7E4ZZK6</accession>
<evidence type="ECO:0000313" key="2">
    <source>
        <dbReference type="WBParaSite" id="Pan_g4946.t1"/>
    </source>
</evidence>
<evidence type="ECO:0000313" key="1">
    <source>
        <dbReference type="Proteomes" id="UP000492821"/>
    </source>
</evidence>
<dbReference type="SUPFAM" id="SSF52047">
    <property type="entry name" value="RNI-like"/>
    <property type="match status" value="1"/>
</dbReference>
<organism evidence="1 2">
    <name type="scientific">Panagrellus redivivus</name>
    <name type="common">Microworm</name>
    <dbReference type="NCBI Taxonomy" id="6233"/>
    <lineage>
        <taxon>Eukaryota</taxon>
        <taxon>Metazoa</taxon>
        <taxon>Ecdysozoa</taxon>
        <taxon>Nematoda</taxon>
        <taxon>Chromadorea</taxon>
        <taxon>Rhabditida</taxon>
        <taxon>Tylenchina</taxon>
        <taxon>Panagrolaimomorpha</taxon>
        <taxon>Panagrolaimoidea</taxon>
        <taxon>Panagrolaimidae</taxon>
        <taxon>Panagrellus</taxon>
    </lineage>
</organism>
<reference evidence="2" key="2">
    <citation type="submission" date="2020-10" db="UniProtKB">
        <authorList>
            <consortium name="WormBaseParasite"/>
        </authorList>
    </citation>
    <scope>IDENTIFICATION</scope>
</reference>
<keyword evidence="1" id="KW-1185">Reference proteome</keyword>
<dbReference type="InterPro" id="IPR032675">
    <property type="entry name" value="LRR_dom_sf"/>
</dbReference>
<dbReference type="AlphaFoldDB" id="A0A7E4ZZK6"/>
<sequence length="297" mass="34306">MPYPIAKLAYGLRCRLNELTTPVERYNLQIAAGGASICPLKLQIVQKAILWSPSFYWRDDTISMYNKHLTTGYQCSIEIKSIALIRYEGTVSLNGFDIRGLKHDVFNRIFEVPSCYRLYSFCLEDCCGSEQCIEALKNIFPKMKYLDWRFSKDLTIDNITGLVAPSLADILDAQPKLITLHLPCFHSTKWIAEIIQVKQHSLKNLTLTYNSSTQYENLVFDDFLTFIKAQRPGFCVKLYVQRQSESSESYFLTLQNHLDQKFKRCSNAKLNPQFHKAVVIQGWIDLTQFTWRVPPSS</sequence>
<dbReference type="Gene3D" id="3.80.10.10">
    <property type="entry name" value="Ribonuclease Inhibitor"/>
    <property type="match status" value="1"/>
</dbReference>
<dbReference type="WBParaSite" id="Pan_g4946.t1">
    <property type="protein sequence ID" value="Pan_g4946.t1"/>
    <property type="gene ID" value="Pan_g4946"/>
</dbReference>
<protein>
    <submittedName>
        <fullName evidence="2">F-box domain-containing protein</fullName>
    </submittedName>
</protein>
<reference evidence="1" key="1">
    <citation type="journal article" date="2013" name="Genetics">
        <title>The draft genome and transcriptome of Panagrellus redivivus are shaped by the harsh demands of a free-living lifestyle.</title>
        <authorList>
            <person name="Srinivasan J."/>
            <person name="Dillman A.R."/>
            <person name="Macchietto M.G."/>
            <person name="Heikkinen L."/>
            <person name="Lakso M."/>
            <person name="Fracchia K.M."/>
            <person name="Antoshechkin I."/>
            <person name="Mortazavi A."/>
            <person name="Wong G."/>
            <person name="Sternberg P.W."/>
        </authorList>
    </citation>
    <scope>NUCLEOTIDE SEQUENCE [LARGE SCALE GENOMIC DNA]</scope>
    <source>
        <strain evidence="1">MT8872</strain>
    </source>
</reference>
<name>A0A7E4ZZK6_PANRE</name>